<evidence type="ECO:0000259" key="1">
    <source>
        <dbReference type="Pfam" id="PF12728"/>
    </source>
</evidence>
<feature type="domain" description="Helix-turn-helix" evidence="1">
    <location>
        <begin position="37"/>
        <end position="84"/>
    </location>
</feature>
<dbReference type="Proteomes" id="UP000274271">
    <property type="component" value="Unassembled WGS sequence"/>
</dbReference>
<protein>
    <submittedName>
        <fullName evidence="2">DNA-binding protein</fullName>
    </submittedName>
</protein>
<accession>A0A3P1CXU7</accession>
<dbReference type="SUPFAM" id="SSF46955">
    <property type="entry name" value="Putative DNA-binding domain"/>
    <property type="match status" value="1"/>
</dbReference>
<proteinExistence type="predicted"/>
<sequence length="97" mass="11434">MHVELMTKTDFVGLVRDLEEMIQATTRNTHEGRQAVYDNDDLCKKLKVSKRTLQNWRDDGLIEFSQIGHKIYYTEQAVNQMLEKSKVKSLNNNYRGR</sequence>
<evidence type="ECO:0000313" key="2">
    <source>
        <dbReference type="EMBL" id="RRB18181.1"/>
    </source>
</evidence>
<dbReference type="InterPro" id="IPR041657">
    <property type="entry name" value="HTH_17"/>
</dbReference>
<reference evidence="2 3" key="1">
    <citation type="submission" date="2018-11" db="EMBL/GenBank/DDBJ databases">
        <authorList>
            <person name="Zhou Z."/>
            <person name="Wang G."/>
        </authorList>
    </citation>
    <scope>NUCLEOTIDE SEQUENCE [LARGE SCALE GENOMIC DNA]</scope>
    <source>
        <strain evidence="2 3">KCTC42998</strain>
    </source>
</reference>
<comment type="caution">
    <text evidence="2">The sequence shown here is derived from an EMBL/GenBank/DDBJ whole genome shotgun (WGS) entry which is preliminary data.</text>
</comment>
<dbReference type="AlphaFoldDB" id="A0A3P1CXU7"/>
<dbReference type="Gene3D" id="1.10.1660.10">
    <property type="match status" value="1"/>
</dbReference>
<dbReference type="RefSeq" id="WP_124905517.1">
    <property type="nucleotide sequence ID" value="NZ_RQJP01000001.1"/>
</dbReference>
<dbReference type="InterPro" id="IPR009061">
    <property type="entry name" value="DNA-bd_dom_put_sf"/>
</dbReference>
<dbReference type="OrthoDB" id="961769at2"/>
<organism evidence="2 3">
    <name type="scientific">Larkinella knui</name>
    <dbReference type="NCBI Taxonomy" id="2025310"/>
    <lineage>
        <taxon>Bacteria</taxon>
        <taxon>Pseudomonadati</taxon>
        <taxon>Bacteroidota</taxon>
        <taxon>Cytophagia</taxon>
        <taxon>Cytophagales</taxon>
        <taxon>Spirosomataceae</taxon>
        <taxon>Larkinella</taxon>
    </lineage>
</organism>
<dbReference type="GO" id="GO:0003677">
    <property type="term" value="F:DNA binding"/>
    <property type="evidence" value="ECO:0007669"/>
    <property type="project" value="UniProtKB-KW"/>
</dbReference>
<dbReference type="Pfam" id="PF12728">
    <property type="entry name" value="HTH_17"/>
    <property type="match status" value="1"/>
</dbReference>
<keyword evidence="2" id="KW-0238">DNA-binding</keyword>
<dbReference type="EMBL" id="RQJP01000001">
    <property type="protein sequence ID" value="RRB18181.1"/>
    <property type="molecule type" value="Genomic_DNA"/>
</dbReference>
<name>A0A3P1CXU7_9BACT</name>
<dbReference type="PANTHER" id="PTHR34585:SF22">
    <property type="entry name" value="HELIX-TURN-HELIX DOMAIN-CONTAINING PROTEIN"/>
    <property type="match status" value="1"/>
</dbReference>
<keyword evidence="3" id="KW-1185">Reference proteome</keyword>
<gene>
    <name evidence="2" type="ORF">EHT87_07860</name>
</gene>
<dbReference type="PANTHER" id="PTHR34585">
    <property type="match status" value="1"/>
</dbReference>
<evidence type="ECO:0000313" key="3">
    <source>
        <dbReference type="Proteomes" id="UP000274271"/>
    </source>
</evidence>